<evidence type="ECO:0000313" key="2">
    <source>
        <dbReference type="Proteomes" id="UP001177003"/>
    </source>
</evidence>
<dbReference type="EMBL" id="OX465085">
    <property type="protein sequence ID" value="CAI9303852.1"/>
    <property type="molecule type" value="Genomic_DNA"/>
</dbReference>
<dbReference type="Proteomes" id="UP001177003">
    <property type="component" value="Chromosome 9"/>
</dbReference>
<organism evidence="1 2">
    <name type="scientific">Lactuca saligna</name>
    <name type="common">Willowleaf lettuce</name>
    <dbReference type="NCBI Taxonomy" id="75948"/>
    <lineage>
        <taxon>Eukaryota</taxon>
        <taxon>Viridiplantae</taxon>
        <taxon>Streptophyta</taxon>
        <taxon>Embryophyta</taxon>
        <taxon>Tracheophyta</taxon>
        <taxon>Spermatophyta</taxon>
        <taxon>Magnoliopsida</taxon>
        <taxon>eudicotyledons</taxon>
        <taxon>Gunneridae</taxon>
        <taxon>Pentapetalae</taxon>
        <taxon>asterids</taxon>
        <taxon>campanulids</taxon>
        <taxon>Asterales</taxon>
        <taxon>Asteraceae</taxon>
        <taxon>Cichorioideae</taxon>
        <taxon>Cichorieae</taxon>
        <taxon>Lactucinae</taxon>
        <taxon>Lactuca</taxon>
    </lineage>
</organism>
<keyword evidence="2" id="KW-1185">Reference proteome</keyword>
<evidence type="ECO:0000313" key="1">
    <source>
        <dbReference type="EMBL" id="CAI9303852.1"/>
    </source>
</evidence>
<dbReference type="AlphaFoldDB" id="A0AA36EPT9"/>
<name>A0AA36EPT9_LACSI</name>
<accession>A0AA36EPT9</accession>
<sequence length="186" mass="20500">MASSPTTSTISIASIPPLPPTSSVGISLPHISIHLSSHIFTGSTTRTTSLVSTPPEVIVIESVLEEIQTSGIPINPFNLNIGSDEDEAPMTKGWFKLLTEMLNSLLDHSRVLFSSKWENIVTNHQATVEIRTFTNTKVIEESTWAAQVSDKKITEVVEKVLLLQNEVKEFMADFRTSLDKCTTDMN</sequence>
<reference evidence="1" key="1">
    <citation type="submission" date="2023-04" db="EMBL/GenBank/DDBJ databases">
        <authorList>
            <person name="Vijverberg K."/>
            <person name="Xiong W."/>
            <person name="Schranz E."/>
        </authorList>
    </citation>
    <scope>NUCLEOTIDE SEQUENCE</scope>
</reference>
<protein>
    <submittedName>
        <fullName evidence="1">Uncharacterized protein</fullName>
    </submittedName>
</protein>
<proteinExistence type="predicted"/>
<gene>
    <name evidence="1" type="ORF">LSALG_LOCUS42266</name>
</gene>